<dbReference type="Pfam" id="PF00990">
    <property type="entry name" value="GGDEF"/>
    <property type="match status" value="1"/>
</dbReference>
<dbReference type="NCBIfam" id="TIGR00254">
    <property type="entry name" value="GGDEF"/>
    <property type="match status" value="1"/>
</dbReference>
<evidence type="ECO:0000313" key="6">
    <source>
        <dbReference type="Proteomes" id="UP000215694"/>
    </source>
</evidence>
<dbReference type="PROSITE" id="PS50887">
    <property type="entry name" value="GGDEF"/>
    <property type="match status" value="1"/>
</dbReference>
<dbReference type="PROSITE" id="PS50112">
    <property type="entry name" value="PAS"/>
    <property type="match status" value="1"/>
</dbReference>
<dbReference type="NCBIfam" id="TIGR00229">
    <property type="entry name" value="sensory_box"/>
    <property type="match status" value="2"/>
</dbReference>
<name>A0A371IYN2_9FIRM</name>
<dbReference type="InterPro" id="IPR000700">
    <property type="entry name" value="PAS-assoc_C"/>
</dbReference>
<dbReference type="InterPro" id="IPR029787">
    <property type="entry name" value="Nucleotide_cyclase"/>
</dbReference>
<dbReference type="CDD" id="cd00077">
    <property type="entry name" value="HDc"/>
    <property type="match status" value="1"/>
</dbReference>
<dbReference type="Gene3D" id="3.30.70.270">
    <property type="match status" value="1"/>
</dbReference>
<dbReference type="Pfam" id="PF13487">
    <property type="entry name" value="HD_5"/>
    <property type="match status" value="1"/>
</dbReference>
<dbReference type="Gene3D" id="3.30.450.20">
    <property type="entry name" value="PAS domain"/>
    <property type="match status" value="2"/>
</dbReference>
<feature type="domain" description="PAC" evidence="2">
    <location>
        <begin position="63"/>
        <end position="115"/>
    </location>
</feature>
<dbReference type="InterPro" id="IPR000014">
    <property type="entry name" value="PAS"/>
</dbReference>
<evidence type="ECO:0000259" key="2">
    <source>
        <dbReference type="PROSITE" id="PS50113"/>
    </source>
</evidence>
<dbReference type="PROSITE" id="PS51832">
    <property type="entry name" value="HD_GYP"/>
    <property type="match status" value="1"/>
</dbReference>
<dbReference type="EMBL" id="NOJY02000061">
    <property type="protein sequence ID" value="RDY25578.1"/>
    <property type="molecule type" value="Genomic_DNA"/>
</dbReference>
<dbReference type="InterPro" id="IPR003607">
    <property type="entry name" value="HD/PDEase_dom"/>
</dbReference>
<accession>A0A371IYN2</accession>
<dbReference type="PROSITE" id="PS50113">
    <property type="entry name" value="PAC"/>
    <property type="match status" value="2"/>
</dbReference>
<evidence type="ECO:0000259" key="1">
    <source>
        <dbReference type="PROSITE" id="PS50112"/>
    </source>
</evidence>
<dbReference type="CDD" id="cd01949">
    <property type="entry name" value="GGDEF"/>
    <property type="match status" value="1"/>
</dbReference>
<gene>
    <name evidence="5" type="ORF">CHL78_017510</name>
</gene>
<dbReference type="SMART" id="SM00471">
    <property type="entry name" value="HDc"/>
    <property type="match status" value="1"/>
</dbReference>
<sequence length="580" mass="67255">MFLENIPWPVWIESIDSKIIFLNKNYESIYNVKLQDVIGKTNLEAFPKETAQIYDKQIQMCLQRESIHIVEGKIENSIVECYIFPIKDENNKVQGVAGVIIDVSNTKEKQIEIEKQKNILRTIIDAVPEAIFYKDEESRFIGYNKNFENYYNKRGVTEILGKTDLDIYGNKEVALNFLKQDRGIMKSKEARYFEYSVKDNLGNERIEENVKIPVIDDSGNCWGVVGMSRDITERKNIEERLRYLSEIDILTGLYNRYSFEEKIKELNHEKYHPLGIIMGDVNGLKIVNDTFGHLEGDQLLKDMSDVLKKVCDGKGYVFRWGGDEFIILIPNCNEIQCEETIENIIYECNQSTYKYVRLSIALGEAVKLDLKEDIYECIKKVEDKLYRQKLLEKKSIKSSILESLKKSLEEKNMETNEHTERVVKYALVVGRCLKFKMSDLDELTLVAKLHDIGKIGISEDILLKPGRLTLEEFEIMKTHTEKGYRIINASSELGNVAKCVLTHHERWDGKGYPLGLKGEEIPIISRIISIVDAYDVMTTDRVYKKAMTKKEAIYELNRCSGTQFDPYITKNFIKYIRELA</sequence>
<proteinExistence type="predicted"/>
<dbReference type="PANTHER" id="PTHR43155:SF2">
    <property type="entry name" value="CYCLIC DI-GMP PHOSPHODIESTERASE PA4108"/>
    <property type="match status" value="1"/>
</dbReference>
<evidence type="ECO:0000259" key="4">
    <source>
        <dbReference type="PROSITE" id="PS51832"/>
    </source>
</evidence>
<dbReference type="SMART" id="SM00267">
    <property type="entry name" value="GGDEF"/>
    <property type="match status" value="1"/>
</dbReference>
<keyword evidence="6" id="KW-1185">Reference proteome</keyword>
<dbReference type="InterPro" id="IPR035965">
    <property type="entry name" value="PAS-like_dom_sf"/>
</dbReference>
<dbReference type="InterPro" id="IPR013656">
    <property type="entry name" value="PAS_4"/>
</dbReference>
<dbReference type="PANTHER" id="PTHR43155">
    <property type="entry name" value="CYCLIC DI-GMP PHOSPHODIESTERASE PA4108-RELATED"/>
    <property type="match status" value="1"/>
</dbReference>
<dbReference type="Proteomes" id="UP000215694">
    <property type="component" value="Unassembled WGS sequence"/>
</dbReference>
<dbReference type="InterPro" id="IPR043128">
    <property type="entry name" value="Rev_trsase/Diguanyl_cyclase"/>
</dbReference>
<dbReference type="AlphaFoldDB" id="A0A371IYN2"/>
<dbReference type="OrthoDB" id="9804747at2"/>
<feature type="domain" description="HD-GYP" evidence="4">
    <location>
        <begin position="393"/>
        <end position="580"/>
    </location>
</feature>
<evidence type="ECO:0000259" key="3">
    <source>
        <dbReference type="PROSITE" id="PS50887"/>
    </source>
</evidence>
<dbReference type="Pfam" id="PF08448">
    <property type="entry name" value="PAS_4"/>
    <property type="match status" value="2"/>
</dbReference>
<dbReference type="CDD" id="cd00130">
    <property type="entry name" value="PAS"/>
    <property type="match status" value="1"/>
</dbReference>
<feature type="domain" description="PAS" evidence="1">
    <location>
        <begin position="1"/>
        <end position="65"/>
    </location>
</feature>
<feature type="domain" description="GGDEF" evidence="3">
    <location>
        <begin position="272"/>
        <end position="401"/>
    </location>
</feature>
<reference evidence="5 6" key="1">
    <citation type="journal article" date="2017" name="Genome Announc.">
        <title>Draft Genome Sequence of Romboutsia weinsteinii sp. nov. Strain CCRI-19649(T) Isolated from Surface Water.</title>
        <authorList>
            <person name="Maheux A.F."/>
            <person name="Boudreau D.K."/>
            <person name="Berube E."/>
            <person name="Boissinot M."/>
            <person name="Cantin P."/>
            <person name="Raymond F."/>
            <person name="Corbeil J."/>
            <person name="Omar R.F."/>
            <person name="Bergeron M.G."/>
        </authorList>
    </citation>
    <scope>NUCLEOTIDE SEQUENCE [LARGE SCALE GENOMIC DNA]</scope>
    <source>
        <strain evidence="5 6">CCRI-19649</strain>
    </source>
</reference>
<organism evidence="5 6">
    <name type="scientific">Romboutsia weinsteinii</name>
    <dbReference type="NCBI Taxonomy" id="2020949"/>
    <lineage>
        <taxon>Bacteria</taxon>
        <taxon>Bacillati</taxon>
        <taxon>Bacillota</taxon>
        <taxon>Clostridia</taxon>
        <taxon>Peptostreptococcales</taxon>
        <taxon>Peptostreptococcaceae</taxon>
        <taxon>Romboutsia</taxon>
    </lineage>
</organism>
<dbReference type="SUPFAM" id="SSF109604">
    <property type="entry name" value="HD-domain/PDEase-like"/>
    <property type="match status" value="1"/>
</dbReference>
<evidence type="ECO:0000313" key="5">
    <source>
        <dbReference type="EMBL" id="RDY25578.1"/>
    </source>
</evidence>
<dbReference type="SUPFAM" id="SSF55785">
    <property type="entry name" value="PYP-like sensor domain (PAS domain)"/>
    <property type="match status" value="2"/>
</dbReference>
<feature type="domain" description="PAC" evidence="2">
    <location>
        <begin position="191"/>
        <end position="243"/>
    </location>
</feature>
<dbReference type="InterPro" id="IPR037522">
    <property type="entry name" value="HD_GYP_dom"/>
</dbReference>
<protein>
    <submittedName>
        <fullName evidence="5">Diguanylate cyclase</fullName>
    </submittedName>
</protein>
<dbReference type="InterPro" id="IPR000160">
    <property type="entry name" value="GGDEF_dom"/>
</dbReference>
<comment type="caution">
    <text evidence="5">The sequence shown here is derived from an EMBL/GenBank/DDBJ whole genome shotgun (WGS) entry which is preliminary data.</text>
</comment>
<dbReference type="Gene3D" id="1.10.3210.10">
    <property type="entry name" value="Hypothetical protein af1432"/>
    <property type="match status" value="1"/>
</dbReference>
<dbReference type="SUPFAM" id="SSF55073">
    <property type="entry name" value="Nucleotide cyclase"/>
    <property type="match status" value="1"/>
</dbReference>
<dbReference type="SMART" id="SM00091">
    <property type="entry name" value="PAS"/>
    <property type="match status" value="2"/>
</dbReference>